<evidence type="ECO:0000256" key="1">
    <source>
        <dbReference type="ARBA" id="ARBA00005801"/>
    </source>
</evidence>
<feature type="transmembrane region" description="Helical" evidence="2">
    <location>
        <begin position="145"/>
        <end position="165"/>
    </location>
</feature>
<evidence type="ECO:0000256" key="2">
    <source>
        <dbReference type="SAM" id="Phobius"/>
    </source>
</evidence>
<comment type="similarity">
    <text evidence="1">Belongs to the peptidase A24 family.</text>
</comment>
<accession>A0ABX5SQK2</accession>
<dbReference type="PANTHER" id="PTHR30487:SF0">
    <property type="entry name" value="PREPILIN LEADER PEPTIDASE_N-METHYLTRANSFERASE-RELATED"/>
    <property type="match status" value="1"/>
</dbReference>
<organism evidence="4 5">
    <name type="scientific">Microbacterium wangchenii</name>
    <dbReference type="NCBI Taxonomy" id="2541726"/>
    <lineage>
        <taxon>Bacteria</taxon>
        <taxon>Bacillati</taxon>
        <taxon>Actinomycetota</taxon>
        <taxon>Actinomycetes</taxon>
        <taxon>Micrococcales</taxon>
        <taxon>Microbacteriaceae</taxon>
        <taxon>Microbacterium</taxon>
    </lineage>
</organism>
<dbReference type="InterPro" id="IPR050882">
    <property type="entry name" value="Prepilin_peptidase/N-MTase"/>
</dbReference>
<gene>
    <name evidence="4" type="ORF">E4K62_06855</name>
</gene>
<evidence type="ECO:0000259" key="3">
    <source>
        <dbReference type="Pfam" id="PF01478"/>
    </source>
</evidence>
<keyword evidence="2" id="KW-0812">Transmembrane</keyword>
<dbReference type="Gene3D" id="1.20.120.1220">
    <property type="match status" value="1"/>
</dbReference>
<reference evidence="4 5" key="1">
    <citation type="submission" date="2019-03" db="EMBL/GenBank/DDBJ databases">
        <authorList>
            <person name="Dong K."/>
        </authorList>
    </citation>
    <scope>NUCLEOTIDE SEQUENCE [LARGE SCALE GENOMIC DNA]</scope>
    <source>
        <strain evidence="5">dk512</strain>
    </source>
</reference>
<feature type="transmembrane region" description="Helical" evidence="2">
    <location>
        <begin position="113"/>
        <end position="133"/>
    </location>
</feature>
<dbReference type="RefSeq" id="WP_135065289.1">
    <property type="nucleotide sequence ID" value="NZ_CP038266.1"/>
</dbReference>
<keyword evidence="2" id="KW-1133">Transmembrane helix</keyword>
<feature type="transmembrane region" description="Helical" evidence="2">
    <location>
        <begin position="40"/>
        <end position="58"/>
    </location>
</feature>
<feature type="domain" description="Prepilin type IV endopeptidase peptidase" evidence="3">
    <location>
        <begin position="18"/>
        <end position="129"/>
    </location>
</feature>
<keyword evidence="5" id="KW-1185">Reference proteome</keyword>
<dbReference type="Proteomes" id="UP000295748">
    <property type="component" value="Chromosome"/>
</dbReference>
<keyword evidence="2" id="KW-0472">Membrane</keyword>
<dbReference type="Pfam" id="PF01478">
    <property type="entry name" value="Peptidase_A24"/>
    <property type="match status" value="1"/>
</dbReference>
<dbReference type="EMBL" id="CP038266">
    <property type="protein sequence ID" value="QBR88428.1"/>
    <property type="molecule type" value="Genomic_DNA"/>
</dbReference>
<dbReference type="PANTHER" id="PTHR30487">
    <property type="entry name" value="TYPE 4 PREPILIN-LIKE PROTEINS LEADER PEPTIDE-PROCESSING ENZYME"/>
    <property type="match status" value="1"/>
</dbReference>
<evidence type="ECO:0000313" key="5">
    <source>
        <dbReference type="Proteomes" id="UP000295748"/>
    </source>
</evidence>
<name>A0ABX5SQK2_9MICO</name>
<sequence length="168" mass="17283">MTVALGAAVACALLAYALFAVQSVVLAVIDARTHRLPDRYVLPGYPIAAVLLTVSAIAQGAPERLLPAVGGALALFAFYLALRMLRPAAMGGGDVKLAGVIGAYLGFLGWESVLVGALAGFLLAGFYAVALLLIRRARARTAIPFGPWMLGGAWFAILAAAVPAFTGD</sequence>
<proteinExistence type="inferred from homology"/>
<protein>
    <submittedName>
        <fullName evidence="4">Prepilin peptidase</fullName>
    </submittedName>
</protein>
<feature type="transmembrane region" description="Helical" evidence="2">
    <location>
        <begin position="6"/>
        <end position="28"/>
    </location>
</feature>
<evidence type="ECO:0000313" key="4">
    <source>
        <dbReference type="EMBL" id="QBR88428.1"/>
    </source>
</evidence>
<feature type="transmembrane region" description="Helical" evidence="2">
    <location>
        <begin position="64"/>
        <end position="82"/>
    </location>
</feature>
<dbReference type="InterPro" id="IPR000045">
    <property type="entry name" value="Prepilin_IV_endopep_pep"/>
</dbReference>